<evidence type="ECO:0000313" key="2">
    <source>
        <dbReference type="Proteomes" id="UP000634919"/>
    </source>
</evidence>
<gene>
    <name evidence="1" type="ORF">H9646_16730</name>
</gene>
<organism evidence="1 2">
    <name type="scientific">Comamonas avium</name>
    <dbReference type="NCBI Taxonomy" id="2762231"/>
    <lineage>
        <taxon>Bacteria</taxon>
        <taxon>Pseudomonadati</taxon>
        <taxon>Pseudomonadota</taxon>
        <taxon>Betaproteobacteria</taxon>
        <taxon>Burkholderiales</taxon>
        <taxon>Comamonadaceae</taxon>
        <taxon>Comamonas</taxon>
    </lineage>
</organism>
<comment type="caution">
    <text evidence="1">The sequence shown here is derived from an EMBL/GenBank/DDBJ whole genome shotgun (WGS) entry which is preliminary data.</text>
</comment>
<proteinExistence type="predicted"/>
<reference evidence="1 2" key="1">
    <citation type="submission" date="2020-08" db="EMBL/GenBank/DDBJ databases">
        <title>A Genomic Blueprint of the Chicken Gut Microbiome.</title>
        <authorList>
            <person name="Gilroy R."/>
            <person name="Ravi A."/>
            <person name="Getino M."/>
            <person name="Pursley I."/>
            <person name="Horton D.L."/>
            <person name="Alikhan N.-F."/>
            <person name="Baker D."/>
            <person name="Gharbi K."/>
            <person name="Hall N."/>
            <person name="Watson M."/>
            <person name="Adriaenssens E.M."/>
            <person name="Foster-Nyarko E."/>
            <person name="Jarju S."/>
            <person name="Secka A."/>
            <person name="Antonio M."/>
            <person name="Oren A."/>
            <person name="Chaudhuri R."/>
            <person name="La Ragione R.M."/>
            <person name="Hildebrand F."/>
            <person name="Pallen M.J."/>
        </authorList>
    </citation>
    <scope>NUCLEOTIDE SEQUENCE [LARGE SCALE GENOMIC DNA]</scope>
    <source>
        <strain evidence="1 2">Sa2CVA6</strain>
    </source>
</reference>
<dbReference type="RefSeq" id="WP_191724530.1">
    <property type="nucleotide sequence ID" value="NZ_JACSQK010000009.1"/>
</dbReference>
<dbReference type="Proteomes" id="UP000634919">
    <property type="component" value="Unassembled WGS sequence"/>
</dbReference>
<protein>
    <submittedName>
        <fullName evidence="1">Uncharacterized protein</fullName>
    </submittedName>
</protein>
<name>A0ABR8SF75_9BURK</name>
<dbReference type="EMBL" id="JACSQK010000009">
    <property type="protein sequence ID" value="MBD7962117.1"/>
    <property type="molecule type" value="Genomic_DNA"/>
</dbReference>
<sequence>MKRKSSTARKASTTSFLRDAAGMAIRETGISPSARGAVVGKVDALNNFFAKLDDESHAGISRMREARAVAGLGGLMGKL</sequence>
<keyword evidence="2" id="KW-1185">Reference proteome</keyword>
<accession>A0ABR8SF75</accession>
<evidence type="ECO:0000313" key="1">
    <source>
        <dbReference type="EMBL" id="MBD7962117.1"/>
    </source>
</evidence>